<sequence>MRGKVFIIYDDPIMGNLLEAQLCEEGFEAEYFNNSNELQDKIQQAEPDKSHKTVIVADMITPDTDGYEIHRLLRQNSDTANIPFVFLSSEPEQSDQPDNFRTGADNYISKPFKIEDLLNHIETAMERAEKASSFESLTEFTGDLAQMSLSDVLEIAELNHKTGELSLHGPEGENIGSAFFTGGRLTAAQTDTLEGEEAFYDLMSEEKGYFEFHNREIDIPEQISAADNMTVLRNAKFLLDESRSFYDTFTEQDVSLDIISEKIPPEIEDKAGKDHLRKILEMIDAGQTVREMITSGEMSRPGAGYALNLLLNADIIAVAENSVQNAEDEEDKHEHEGHDPESEDFFSNPRSSVSDAETFPMIEESLLKALNTFESRSVNGVLEIRDREEKAAICFHKGHIVHAYYGSVTGKKALYRIFSGKGGMLVFHPRSVTDENTVSDSLKVLLDEGNREVKTLQRLKQSSFEKLLHVNHEMLEKFSDIQTRPSLKYTLSLAKQHNKVRDIIDASRMTDLQTYKHLLYLFQRGILIFEPEKKPPIQLITDSAADLPADIISGRNIMVTPISVTIGKKVYQDGTDSIPSDFYPLLKNSDSFPKISLPGEDELQQLFGTIIPEKDIFAIFTSEKLSNISAHAMNVREKNYDEYLKQRQEGEKNSLQFEITDSQQVSLGTGLLVMEAADRIEKGESMAQLTDYINKIIPKLQVFFVTETLAYLHRGGWVSKSGGFINNLLRLRPILALRDGEVTMIDQVRGSKNAQLLVTELIQQSLDQPGTAIKAGIMHANAPKRANQMRNLLETHLNCESIVMSHIGTAVGTHCGPGTVAVAYFPLLNKE</sequence>
<dbReference type="Pfam" id="PF00072">
    <property type="entry name" value="Response_reg"/>
    <property type="match status" value="1"/>
</dbReference>
<dbReference type="Pfam" id="PF02645">
    <property type="entry name" value="DegV"/>
    <property type="match status" value="1"/>
</dbReference>
<dbReference type="Gene3D" id="3.40.50.10170">
    <property type="match status" value="1"/>
</dbReference>
<feature type="region of interest" description="Disordered" evidence="3">
    <location>
        <begin position="323"/>
        <end position="352"/>
    </location>
</feature>
<dbReference type="InterPro" id="IPR003797">
    <property type="entry name" value="DegV"/>
</dbReference>
<proteinExistence type="predicted"/>
<gene>
    <name evidence="5" type="ORF">dnm_099430</name>
</gene>
<dbReference type="AlphaFoldDB" id="A0A975C0C4"/>
<keyword evidence="2" id="KW-0597">Phosphoprotein</keyword>
<dbReference type="SUPFAM" id="SSF82549">
    <property type="entry name" value="DAK1/DegV-like"/>
    <property type="match status" value="1"/>
</dbReference>
<protein>
    <submittedName>
        <fullName evidence="5">Two component system response regulator receiver domain-containing protein, DUF4388</fullName>
    </submittedName>
</protein>
<dbReference type="PANTHER" id="PTHR33434:SF2">
    <property type="entry name" value="FATTY ACID-BINDING PROTEIN TM_1468"/>
    <property type="match status" value="1"/>
</dbReference>
<dbReference type="Gene3D" id="3.30.1180.10">
    <property type="match status" value="1"/>
</dbReference>
<evidence type="ECO:0000313" key="6">
    <source>
        <dbReference type="Proteomes" id="UP000663722"/>
    </source>
</evidence>
<dbReference type="InterPro" id="IPR025497">
    <property type="entry name" value="PatA-like_N"/>
</dbReference>
<evidence type="ECO:0000256" key="1">
    <source>
        <dbReference type="ARBA" id="ARBA00023121"/>
    </source>
</evidence>
<dbReference type="SMART" id="SM00448">
    <property type="entry name" value="REC"/>
    <property type="match status" value="1"/>
</dbReference>
<reference evidence="5" key="1">
    <citation type="journal article" date="2021" name="Microb. Physiol.">
        <title>Proteogenomic Insights into the Physiology of Marine, Sulfate-Reducing, Filamentous Desulfonema limicola and Desulfonema magnum.</title>
        <authorList>
            <person name="Schnaars V."/>
            <person name="Wohlbrand L."/>
            <person name="Scheve S."/>
            <person name="Hinrichs C."/>
            <person name="Reinhardt R."/>
            <person name="Rabus R."/>
        </authorList>
    </citation>
    <scope>NUCLEOTIDE SEQUENCE</scope>
    <source>
        <strain evidence="5">4be13</strain>
    </source>
</reference>
<dbReference type="NCBIfam" id="TIGR00762">
    <property type="entry name" value="DegV"/>
    <property type="match status" value="1"/>
</dbReference>
<evidence type="ECO:0000313" key="5">
    <source>
        <dbReference type="EMBL" id="QTA93835.1"/>
    </source>
</evidence>
<evidence type="ECO:0000256" key="2">
    <source>
        <dbReference type="PROSITE-ProRule" id="PRU00169"/>
    </source>
</evidence>
<accession>A0A975C0C4</accession>
<dbReference type="PANTHER" id="PTHR33434">
    <property type="entry name" value="DEGV DOMAIN-CONTAINING PROTEIN DR_1986-RELATED"/>
    <property type="match status" value="1"/>
</dbReference>
<dbReference type="InterPro" id="IPR011006">
    <property type="entry name" value="CheY-like_superfamily"/>
</dbReference>
<dbReference type="PROSITE" id="PS51482">
    <property type="entry name" value="DEGV"/>
    <property type="match status" value="1"/>
</dbReference>
<dbReference type="GO" id="GO:0008289">
    <property type="term" value="F:lipid binding"/>
    <property type="evidence" value="ECO:0007669"/>
    <property type="project" value="UniProtKB-KW"/>
</dbReference>
<dbReference type="PROSITE" id="PS50110">
    <property type="entry name" value="RESPONSE_REGULATORY"/>
    <property type="match status" value="1"/>
</dbReference>
<keyword evidence="6" id="KW-1185">Reference proteome</keyword>
<dbReference type="GO" id="GO:0000160">
    <property type="term" value="P:phosphorelay signal transduction system"/>
    <property type="evidence" value="ECO:0007669"/>
    <property type="project" value="InterPro"/>
</dbReference>
<name>A0A975C0C4_9BACT</name>
<dbReference type="KEGG" id="dmm:dnm_099430"/>
<evidence type="ECO:0000256" key="3">
    <source>
        <dbReference type="SAM" id="MobiDB-lite"/>
    </source>
</evidence>
<dbReference type="Proteomes" id="UP000663722">
    <property type="component" value="Chromosome"/>
</dbReference>
<dbReference type="Gene3D" id="3.40.50.2300">
    <property type="match status" value="1"/>
</dbReference>
<feature type="modified residue" description="4-aspartylphosphate" evidence="2">
    <location>
        <position position="58"/>
    </location>
</feature>
<dbReference type="Pfam" id="PF14332">
    <property type="entry name" value="DUF4388"/>
    <property type="match status" value="2"/>
</dbReference>
<dbReference type="SUPFAM" id="SSF52172">
    <property type="entry name" value="CheY-like"/>
    <property type="match status" value="1"/>
</dbReference>
<dbReference type="RefSeq" id="WP_207680583.1">
    <property type="nucleotide sequence ID" value="NZ_CP061800.1"/>
</dbReference>
<feature type="domain" description="Response regulatory" evidence="4">
    <location>
        <begin position="4"/>
        <end position="125"/>
    </location>
</feature>
<keyword evidence="1" id="KW-0446">Lipid-binding</keyword>
<evidence type="ECO:0000259" key="4">
    <source>
        <dbReference type="PROSITE" id="PS50110"/>
    </source>
</evidence>
<dbReference type="InterPro" id="IPR043168">
    <property type="entry name" value="DegV_C"/>
</dbReference>
<dbReference type="EMBL" id="CP061800">
    <property type="protein sequence ID" value="QTA93835.1"/>
    <property type="molecule type" value="Genomic_DNA"/>
</dbReference>
<organism evidence="5 6">
    <name type="scientific">Desulfonema magnum</name>
    <dbReference type="NCBI Taxonomy" id="45655"/>
    <lineage>
        <taxon>Bacteria</taxon>
        <taxon>Pseudomonadati</taxon>
        <taxon>Thermodesulfobacteriota</taxon>
        <taxon>Desulfobacteria</taxon>
        <taxon>Desulfobacterales</taxon>
        <taxon>Desulfococcaceae</taxon>
        <taxon>Desulfonema</taxon>
    </lineage>
</organism>
<dbReference type="InterPro" id="IPR050270">
    <property type="entry name" value="DegV_domain_contain"/>
</dbReference>
<dbReference type="InterPro" id="IPR001789">
    <property type="entry name" value="Sig_transdc_resp-reg_receiver"/>
</dbReference>